<dbReference type="Gramene" id="Zm00001eb294440_T002">
    <property type="protein sequence ID" value="Zm00001eb294440_P002"/>
    <property type="gene ID" value="Zm00001eb294440"/>
</dbReference>
<name>A0A804Q278_MAIZE</name>
<keyword evidence="2" id="KW-1133">Transmembrane helix</keyword>
<proteinExistence type="predicted"/>
<reference evidence="4" key="1">
    <citation type="journal article" date="2009" name="Science">
        <title>The B73 maize genome: complexity, diversity, and dynamics.</title>
        <authorList>
            <person name="Schnable P.S."/>
            <person name="Ware D."/>
            <person name="Fulton R.S."/>
            <person name="Stein J.C."/>
            <person name="Wei F."/>
            <person name="Pasternak S."/>
            <person name="Liang C."/>
            <person name="Zhang J."/>
            <person name="Fulton L."/>
            <person name="Graves T.A."/>
            <person name="Minx P."/>
            <person name="Reily A.D."/>
            <person name="Courtney L."/>
            <person name="Kruchowski S.S."/>
            <person name="Tomlinson C."/>
            <person name="Strong C."/>
            <person name="Delehaunty K."/>
            <person name="Fronick C."/>
            <person name="Courtney B."/>
            <person name="Rock S.M."/>
            <person name="Belter E."/>
            <person name="Du F."/>
            <person name="Kim K."/>
            <person name="Abbott R.M."/>
            <person name="Cotton M."/>
            <person name="Levy A."/>
            <person name="Marchetto P."/>
            <person name="Ochoa K."/>
            <person name="Jackson S.M."/>
            <person name="Gillam B."/>
            <person name="Chen W."/>
            <person name="Yan L."/>
            <person name="Higginbotham J."/>
            <person name="Cardenas M."/>
            <person name="Waligorski J."/>
            <person name="Applebaum E."/>
            <person name="Phelps L."/>
            <person name="Falcone J."/>
            <person name="Kanchi K."/>
            <person name="Thane T."/>
            <person name="Scimone A."/>
            <person name="Thane N."/>
            <person name="Henke J."/>
            <person name="Wang T."/>
            <person name="Ruppert J."/>
            <person name="Shah N."/>
            <person name="Rotter K."/>
            <person name="Hodges J."/>
            <person name="Ingenthron E."/>
            <person name="Cordes M."/>
            <person name="Kohlberg S."/>
            <person name="Sgro J."/>
            <person name="Delgado B."/>
            <person name="Mead K."/>
            <person name="Chinwalla A."/>
            <person name="Leonard S."/>
            <person name="Crouse K."/>
            <person name="Collura K."/>
            <person name="Kudrna D."/>
            <person name="Currie J."/>
            <person name="He R."/>
            <person name="Angelova A."/>
            <person name="Rajasekar S."/>
            <person name="Mueller T."/>
            <person name="Lomeli R."/>
            <person name="Scara G."/>
            <person name="Ko A."/>
            <person name="Delaney K."/>
            <person name="Wissotski M."/>
            <person name="Lopez G."/>
            <person name="Campos D."/>
            <person name="Braidotti M."/>
            <person name="Ashley E."/>
            <person name="Golser W."/>
            <person name="Kim H."/>
            <person name="Lee S."/>
            <person name="Lin J."/>
            <person name="Dujmic Z."/>
            <person name="Kim W."/>
            <person name="Talag J."/>
            <person name="Zuccolo A."/>
            <person name="Fan C."/>
            <person name="Sebastian A."/>
            <person name="Kramer M."/>
            <person name="Spiegel L."/>
            <person name="Nascimento L."/>
            <person name="Zutavern T."/>
            <person name="Miller B."/>
            <person name="Ambroise C."/>
            <person name="Muller S."/>
            <person name="Spooner W."/>
            <person name="Narechania A."/>
            <person name="Ren L."/>
            <person name="Wei S."/>
            <person name="Kumari S."/>
            <person name="Faga B."/>
            <person name="Levy M.J."/>
            <person name="McMahan L."/>
            <person name="Van Buren P."/>
            <person name="Vaughn M.W."/>
            <person name="Ying K."/>
            <person name="Yeh C.-T."/>
            <person name="Emrich S.J."/>
            <person name="Jia Y."/>
            <person name="Kalyanaraman A."/>
            <person name="Hsia A.-P."/>
            <person name="Barbazuk W.B."/>
            <person name="Baucom R.S."/>
            <person name="Brutnell T.P."/>
            <person name="Carpita N.C."/>
            <person name="Chaparro C."/>
            <person name="Chia J.-M."/>
            <person name="Deragon J.-M."/>
            <person name="Estill J.C."/>
            <person name="Fu Y."/>
            <person name="Jeddeloh J.A."/>
            <person name="Han Y."/>
            <person name="Lee H."/>
            <person name="Li P."/>
            <person name="Lisch D.R."/>
            <person name="Liu S."/>
            <person name="Liu Z."/>
            <person name="Nagel D.H."/>
            <person name="McCann M.C."/>
            <person name="SanMiguel P."/>
            <person name="Myers A.M."/>
            <person name="Nettleton D."/>
            <person name="Nguyen J."/>
            <person name="Penning B.W."/>
            <person name="Ponnala L."/>
            <person name="Schneider K.L."/>
            <person name="Schwartz D.C."/>
            <person name="Sharma A."/>
            <person name="Soderlund C."/>
            <person name="Springer N.M."/>
            <person name="Sun Q."/>
            <person name="Wang H."/>
            <person name="Waterman M."/>
            <person name="Westerman R."/>
            <person name="Wolfgruber T.K."/>
            <person name="Yang L."/>
            <person name="Yu Y."/>
            <person name="Zhang L."/>
            <person name="Zhou S."/>
            <person name="Zhu Q."/>
            <person name="Bennetzen J.L."/>
            <person name="Dawe R.K."/>
            <person name="Jiang J."/>
            <person name="Jiang N."/>
            <person name="Presting G.G."/>
            <person name="Wessler S.R."/>
            <person name="Aluru S."/>
            <person name="Martienssen R.A."/>
            <person name="Clifton S.W."/>
            <person name="McCombie W.R."/>
            <person name="Wing R.A."/>
            <person name="Wilson R.K."/>
        </authorList>
    </citation>
    <scope>NUCLEOTIDE SEQUENCE [LARGE SCALE GENOMIC DNA]</scope>
    <source>
        <strain evidence="4">cv. B73</strain>
    </source>
</reference>
<sequence>MILPSVVKRHVGKKMPSDATRNKQQSFDSKSRYGTDTLIGTYANGQPCHRHFCPGAHCFLSVSYYSATRSRPSFTCVSRCYSKIIISHLDYHKVSRTVYMYLVLQNQRKFSKLQSHKTDNLIRRHCKGKNRTGWISFYLMTYDSIAATLTGFITLTMFLMSSNPMSIMPMR</sequence>
<keyword evidence="4" id="KW-1185">Reference proteome</keyword>
<evidence type="ECO:0000256" key="1">
    <source>
        <dbReference type="SAM" id="MobiDB-lite"/>
    </source>
</evidence>
<dbReference type="AlphaFoldDB" id="A0A804Q278"/>
<feature type="compositionally biased region" description="Polar residues" evidence="1">
    <location>
        <begin position="22"/>
        <end position="32"/>
    </location>
</feature>
<feature type="transmembrane region" description="Helical" evidence="2">
    <location>
        <begin position="137"/>
        <end position="160"/>
    </location>
</feature>
<dbReference type="EnsemblPlants" id="Zm00001eb294440_T002">
    <property type="protein sequence ID" value="Zm00001eb294440_P002"/>
    <property type="gene ID" value="Zm00001eb294440"/>
</dbReference>
<accession>A0A804Q278</accession>
<organism evidence="3 4">
    <name type="scientific">Zea mays</name>
    <name type="common">Maize</name>
    <dbReference type="NCBI Taxonomy" id="4577"/>
    <lineage>
        <taxon>Eukaryota</taxon>
        <taxon>Viridiplantae</taxon>
        <taxon>Streptophyta</taxon>
        <taxon>Embryophyta</taxon>
        <taxon>Tracheophyta</taxon>
        <taxon>Spermatophyta</taxon>
        <taxon>Magnoliopsida</taxon>
        <taxon>Liliopsida</taxon>
        <taxon>Poales</taxon>
        <taxon>Poaceae</taxon>
        <taxon>PACMAD clade</taxon>
        <taxon>Panicoideae</taxon>
        <taxon>Andropogonodae</taxon>
        <taxon>Andropogoneae</taxon>
        <taxon>Tripsacinae</taxon>
        <taxon>Zea</taxon>
    </lineage>
</organism>
<evidence type="ECO:0000256" key="2">
    <source>
        <dbReference type="SAM" id="Phobius"/>
    </source>
</evidence>
<keyword evidence="2" id="KW-0472">Membrane</keyword>
<protein>
    <submittedName>
        <fullName evidence="3">Uncharacterized protein</fullName>
    </submittedName>
</protein>
<evidence type="ECO:0000313" key="3">
    <source>
        <dbReference type="EnsemblPlants" id="Zm00001eb294440_P002"/>
    </source>
</evidence>
<reference evidence="3" key="2">
    <citation type="submission" date="2019-07" db="EMBL/GenBank/DDBJ databases">
        <authorList>
            <person name="Seetharam A."/>
            <person name="Woodhouse M."/>
            <person name="Cannon E."/>
        </authorList>
    </citation>
    <scope>NUCLEOTIDE SEQUENCE [LARGE SCALE GENOMIC DNA]</scope>
    <source>
        <strain evidence="3">cv. B73</strain>
    </source>
</reference>
<evidence type="ECO:0000313" key="4">
    <source>
        <dbReference type="Proteomes" id="UP000007305"/>
    </source>
</evidence>
<reference evidence="3" key="3">
    <citation type="submission" date="2021-05" db="UniProtKB">
        <authorList>
            <consortium name="EnsemblPlants"/>
        </authorList>
    </citation>
    <scope>IDENTIFICATION</scope>
    <source>
        <strain evidence="3">cv. B73</strain>
    </source>
</reference>
<dbReference type="Proteomes" id="UP000007305">
    <property type="component" value="Chromosome 6"/>
</dbReference>
<feature type="region of interest" description="Disordered" evidence="1">
    <location>
        <begin position="10"/>
        <end position="32"/>
    </location>
</feature>
<dbReference type="InParanoid" id="A0A804Q278"/>
<keyword evidence="2" id="KW-0812">Transmembrane</keyword>